<proteinExistence type="predicted"/>
<name>A0A941VXU5_9BACT</name>
<dbReference type="PANTHER" id="PTHR39550">
    <property type="entry name" value="SLL0658 PROTEIN"/>
    <property type="match status" value="1"/>
</dbReference>
<evidence type="ECO:0008006" key="3">
    <source>
        <dbReference type="Google" id="ProtNLM"/>
    </source>
</evidence>
<sequence>MPKTIFDNCVLSNFALSDSLDIVEKLYANKSYVTNYVVAENMQGILKGHLNLSRLKSALDKGWLKEVTLNSRKEKGIFEMLSVSLGMGESSSIAVAKIRSFIFACDDRAARREAEFQNVKLTGTIGILIKAVKKRIMTRKIADDTLNQMIRNGFYSTIKSIDEVI</sequence>
<accession>A0A941VXU5</accession>
<dbReference type="Pfam" id="PF11848">
    <property type="entry name" value="DUF3368"/>
    <property type="match status" value="1"/>
</dbReference>
<dbReference type="InterPro" id="IPR021799">
    <property type="entry name" value="PIN-like_prokaryotic"/>
</dbReference>
<organism evidence="1 2">
    <name type="scientific">Candidatus Scalindua arabica</name>
    <dbReference type="NCBI Taxonomy" id="1127984"/>
    <lineage>
        <taxon>Bacteria</taxon>
        <taxon>Pseudomonadati</taxon>
        <taxon>Planctomycetota</taxon>
        <taxon>Candidatus Brocadiia</taxon>
        <taxon>Candidatus Brocadiales</taxon>
        <taxon>Candidatus Scalinduaceae</taxon>
        <taxon>Candidatus Scalindua</taxon>
    </lineage>
</organism>
<evidence type="ECO:0000313" key="1">
    <source>
        <dbReference type="EMBL" id="MBS1257028.1"/>
    </source>
</evidence>
<protein>
    <recommendedName>
        <fullName evidence="3">DUF3368 domain-containing protein</fullName>
    </recommendedName>
</protein>
<dbReference type="EMBL" id="JAANXD010000001">
    <property type="protein sequence ID" value="MBS1257028.1"/>
    <property type="molecule type" value="Genomic_DNA"/>
</dbReference>
<dbReference type="Proteomes" id="UP000722750">
    <property type="component" value="Unassembled WGS sequence"/>
</dbReference>
<comment type="caution">
    <text evidence="1">The sequence shown here is derived from an EMBL/GenBank/DDBJ whole genome shotgun (WGS) entry which is preliminary data.</text>
</comment>
<dbReference type="PANTHER" id="PTHR39550:SF1">
    <property type="entry name" value="SLL0658 PROTEIN"/>
    <property type="match status" value="1"/>
</dbReference>
<dbReference type="AlphaFoldDB" id="A0A941VXU5"/>
<reference evidence="1" key="1">
    <citation type="journal article" date="2021" name="ISME J.">
        <title>Fine-scale metabolic discontinuity in a stratified prokaryote microbiome of a Red Sea deep halocline.</title>
        <authorList>
            <person name="Michoud G."/>
            <person name="Ngugi D.K."/>
            <person name="Barozzi A."/>
            <person name="Merlino G."/>
            <person name="Calleja M.L."/>
            <person name="Delgado-Huertas A."/>
            <person name="Moran X.A.G."/>
            <person name="Daffonchio D."/>
        </authorList>
    </citation>
    <scope>NUCLEOTIDE SEQUENCE</scope>
    <source>
        <strain evidence="1">SuakinDeep_MAG55_1</strain>
    </source>
</reference>
<gene>
    <name evidence="1" type="ORF">MAG551_00063</name>
</gene>
<evidence type="ECO:0000313" key="2">
    <source>
        <dbReference type="Proteomes" id="UP000722750"/>
    </source>
</evidence>